<dbReference type="EMBL" id="GGEC01078988">
    <property type="protein sequence ID" value="MBX59472.1"/>
    <property type="molecule type" value="Transcribed_RNA"/>
</dbReference>
<evidence type="ECO:0000313" key="1">
    <source>
        <dbReference type="EMBL" id="MBX59472.1"/>
    </source>
</evidence>
<sequence>MKKSNIILKSFVWVKLCWFLLLFFIFLISGEHFCGKIENFERVNHMRSDC</sequence>
<proteinExistence type="predicted"/>
<protein>
    <submittedName>
        <fullName evidence="1">Uncharacterized protein</fullName>
    </submittedName>
</protein>
<accession>A0A2P2PXK9</accession>
<name>A0A2P2PXK9_RHIMU</name>
<dbReference type="AlphaFoldDB" id="A0A2P2PXK9"/>
<organism evidence="1">
    <name type="scientific">Rhizophora mucronata</name>
    <name type="common">Asiatic mangrove</name>
    <dbReference type="NCBI Taxonomy" id="61149"/>
    <lineage>
        <taxon>Eukaryota</taxon>
        <taxon>Viridiplantae</taxon>
        <taxon>Streptophyta</taxon>
        <taxon>Embryophyta</taxon>
        <taxon>Tracheophyta</taxon>
        <taxon>Spermatophyta</taxon>
        <taxon>Magnoliopsida</taxon>
        <taxon>eudicotyledons</taxon>
        <taxon>Gunneridae</taxon>
        <taxon>Pentapetalae</taxon>
        <taxon>rosids</taxon>
        <taxon>fabids</taxon>
        <taxon>Malpighiales</taxon>
        <taxon>Rhizophoraceae</taxon>
        <taxon>Rhizophora</taxon>
    </lineage>
</organism>
<reference evidence="1" key="1">
    <citation type="submission" date="2018-02" db="EMBL/GenBank/DDBJ databases">
        <title>Rhizophora mucronata_Transcriptome.</title>
        <authorList>
            <person name="Meera S.P."/>
            <person name="Sreeshan A."/>
            <person name="Augustine A."/>
        </authorList>
    </citation>
    <scope>NUCLEOTIDE SEQUENCE</scope>
    <source>
        <tissue evidence="1">Leaf</tissue>
    </source>
</reference>